<organism evidence="2 3">
    <name type="scientific">Gordonia alkanivorans NBRC 16433</name>
    <dbReference type="NCBI Taxonomy" id="1027371"/>
    <lineage>
        <taxon>Bacteria</taxon>
        <taxon>Bacillati</taxon>
        <taxon>Actinomycetota</taxon>
        <taxon>Actinomycetes</taxon>
        <taxon>Mycobacteriales</taxon>
        <taxon>Gordoniaceae</taxon>
        <taxon>Gordonia</taxon>
    </lineage>
</organism>
<reference evidence="2 3" key="1">
    <citation type="submission" date="2011-05" db="EMBL/GenBank/DDBJ databases">
        <title>Whole genome shotgun sequence of Gordonia alkanivorans NBRC 16433.</title>
        <authorList>
            <person name="Hosoyama A."/>
            <person name="Nakamura S."/>
            <person name="Takarada H."/>
            <person name="Tsuchikane K."/>
            <person name="Yamazaki S."/>
            <person name="Fujita N."/>
        </authorList>
    </citation>
    <scope>NUCLEOTIDE SEQUENCE [LARGE SCALE GENOMIC DNA]</scope>
    <source>
        <strain evidence="2 3">NBRC 16433</strain>
    </source>
</reference>
<comment type="caution">
    <text evidence="2">The sequence shown here is derived from an EMBL/GenBank/DDBJ whole genome shotgun (WGS) entry which is preliminary data.</text>
</comment>
<dbReference type="STRING" id="1027371.GOALK_050_00190"/>
<dbReference type="Proteomes" id="UP000003558">
    <property type="component" value="Unassembled WGS sequence"/>
</dbReference>
<gene>
    <name evidence="2" type="ORF">GOALK_050_00190</name>
</gene>
<dbReference type="InterPro" id="IPR034660">
    <property type="entry name" value="DinB/YfiT-like"/>
</dbReference>
<evidence type="ECO:0000313" key="3">
    <source>
        <dbReference type="Proteomes" id="UP000003558"/>
    </source>
</evidence>
<dbReference type="Gene3D" id="1.20.120.450">
    <property type="entry name" value="dinb family like domain"/>
    <property type="match status" value="1"/>
</dbReference>
<evidence type="ECO:0008006" key="4">
    <source>
        <dbReference type="Google" id="ProtNLM"/>
    </source>
</evidence>
<proteinExistence type="predicted"/>
<sequence length="171" mass="18425">MRRAPAYGDPMAPRRKDTPPPATGGTEKEVLVGFLDYLRSSAVSKLDGVDEADARAAAVPSGTNLLGLVRHLTFVERFFFLGEDTADWKATFTCGESDTVPGIQAGYRQAVAEANAVIEAYADLGEPAPRAAGRRSSPSMRWALTHMIEETARHAGHLDIIREGVDGRTGR</sequence>
<dbReference type="EMBL" id="BACI01000050">
    <property type="protein sequence ID" value="GAA12165.1"/>
    <property type="molecule type" value="Genomic_DNA"/>
</dbReference>
<protein>
    <recommendedName>
        <fullName evidence="4">Mini-circle protein</fullName>
    </recommendedName>
</protein>
<dbReference type="SUPFAM" id="SSF109854">
    <property type="entry name" value="DinB/YfiT-like putative metalloenzymes"/>
    <property type="match status" value="1"/>
</dbReference>
<dbReference type="Pfam" id="PF04978">
    <property type="entry name" value="MST"/>
    <property type="match status" value="1"/>
</dbReference>
<dbReference type="eggNOG" id="COG2318">
    <property type="taxonomic scope" value="Bacteria"/>
</dbReference>
<name>F9VU76_9ACTN</name>
<dbReference type="AlphaFoldDB" id="F9VU76"/>
<feature type="region of interest" description="Disordered" evidence="1">
    <location>
        <begin position="1"/>
        <end position="26"/>
    </location>
</feature>
<dbReference type="InterPro" id="IPR007061">
    <property type="entry name" value="MST-like"/>
</dbReference>
<evidence type="ECO:0000256" key="1">
    <source>
        <dbReference type="SAM" id="MobiDB-lite"/>
    </source>
</evidence>
<evidence type="ECO:0000313" key="2">
    <source>
        <dbReference type="EMBL" id="GAA12165.1"/>
    </source>
</evidence>
<accession>F9VU76</accession>